<reference evidence="2 3" key="1">
    <citation type="journal article" date="2012" name="J. Bacteriol.">
        <title>Genome Sequence of the Antarctic Psychrophile Bacterium Planococcus antarcticus DSM 14505.</title>
        <authorList>
            <person name="Margolles A."/>
            <person name="Gueimonde M."/>
            <person name="Sanchez B."/>
        </authorList>
    </citation>
    <scope>NUCLEOTIDE SEQUENCE [LARGE SCALE GENOMIC DNA]</scope>
    <source>
        <strain evidence="2 3">DSM 14505</strain>
    </source>
</reference>
<name>A0A1C7DHK6_9BACL</name>
<reference evidence="4" key="2">
    <citation type="submission" date="2016-07" db="EMBL/GenBank/DDBJ databases">
        <authorList>
            <person name="See-Too W.S."/>
        </authorList>
    </citation>
    <scope>NUCLEOTIDE SEQUENCE [LARGE SCALE GENOMIC DNA]</scope>
    <source>
        <strain evidence="4">DSM 14505</strain>
    </source>
</reference>
<reference evidence="1" key="3">
    <citation type="submission" date="2016-10" db="EMBL/GenBank/DDBJ databases">
        <authorList>
            <person name="See-Too W.S."/>
        </authorList>
    </citation>
    <scope>NUCLEOTIDE SEQUENCE</scope>
    <source>
        <strain evidence="1">DSM 14505</strain>
    </source>
</reference>
<dbReference type="eggNOG" id="COG3631">
    <property type="taxonomic scope" value="Bacteria"/>
</dbReference>
<dbReference type="EMBL" id="AJYB01000023">
    <property type="protein sequence ID" value="EIM07090.1"/>
    <property type="molecule type" value="Genomic_DNA"/>
</dbReference>
<accession>A0A1C7DHK6</accession>
<dbReference type="EMBL" id="CP016534">
    <property type="protein sequence ID" value="ANU10986.1"/>
    <property type="molecule type" value="Genomic_DNA"/>
</dbReference>
<dbReference type="Proteomes" id="UP000004725">
    <property type="component" value="Unassembled WGS sequence"/>
</dbReference>
<evidence type="ECO:0000313" key="2">
    <source>
        <dbReference type="EMBL" id="EIM07090.1"/>
    </source>
</evidence>
<dbReference type="SUPFAM" id="SSF54427">
    <property type="entry name" value="NTF2-like"/>
    <property type="match status" value="1"/>
</dbReference>
<organism evidence="2 3">
    <name type="scientific">Planococcus antarcticus DSM 14505</name>
    <dbReference type="NCBI Taxonomy" id="1185653"/>
    <lineage>
        <taxon>Bacteria</taxon>
        <taxon>Bacillati</taxon>
        <taxon>Bacillota</taxon>
        <taxon>Bacilli</taxon>
        <taxon>Bacillales</taxon>
        <taxon>Caryophanaceae</taxon>
        <taxon>Planococcus</taxon>
    </lineage>
</organism>
<evidence type="ECO:0000313" key="4">
    <source>
        <dbReference type="Proteomes" id="UP000092661"/>
    </source>
</evidence>
<gene>
    <name evidence="2" type="ORF">A1A1_07949</name>
    <name evidence="1" type="ORF">BBH88_12050</name>
</gene>
<dbReference type="AlphaFoldDB" id="A0A1C7DHK6"/>
<proteinExistence type="predicted"/>
<sequence>MDGIGHDGSCSVSQEMTKQKAAECFQNHQQKLKLAIGNDDWKERLVMSVAKNTDFFCHFNRAFFQGDRQFIEEHISENVVWTIVGSQSITGKQAFLDAAFGVEDGYRDVDFSIELSVATNGEAAVKGTMKKNGLAGEQKIYSYCDFYVMETEHSEKVKELTTFMIQIKE</sequence>
<dbReference type="InterPro" id="IPR032710">
    <property type="entry name" value="NTF2-like_dom_sf"/>
</dbReference>
<keyword evidence="4" id="KW-1185">Reference proteome</keyword>
<dbReference type="Gene3D" id="3.10.450.50">
    <property type="match status" value="1"/>
</dbReference>
<protein>
    <submittedName>
        <fullName evidence="2">Uncharacterized protein</fullName>
    </submittedName>
</protein>
<dbReference type="KEGG" id="pana:BBH88_12050"/>
<dbReference type="Proteomes" id="UP000092661">
    <property type="component" value="Chromosome"/>
</dbReference>
<evidence type="ECO:0000313" key="3">
    <source>
        <dbReference type="Proteomes" id="UP000004725"/>
    </source>
</evidence>
<evidence type="ECO:0000313" key="1">
    <source>
        <dbReference type="EMBL" id="ANU10986.1"/>
    </source>
</evidence>